<dbReference type="SUPFAM" id="SSF53098">
    <property type="entry name" value="Ribonuclease H-like"/>
    <property type="match status" value="1"/>
</dbReference>
<dbReference type="PROSITE" id="PS50822">
    <property type="entry name" value="PIWI"/>
    <property type="match status" value="1"/>
</dbReference>
<proteinExistence type="predicted"/>
<dbReference type="GeneID" id="17271991"/>
<feature type="domain" description="Piwi" evidence="1">
    <location>
        <begin position="1"/>
        <end position="150"/>
    </location>
</feature>
<sequence length="165" mass="18360">PKRIIFFRDGVAHNQFEEVTRQEIAQIRRAADAICGEAYKPQLIFIVTQMRTKARFAIQGVAPSKGGGKGGGTVVDRDVTGKDAFDWYMVPHHALQGTARASHYHVLSNDAKLSADKLQRFTFDLCHVYGRATKIVSRPAHVYYAHLAAFNGPFYSSDFRDTAGT</sequence>
<evidence type="ECO:0000313" key="3">
    <source>
        <dbReference type="Proteomes" id="UP000013827"/>
    </source>
</evidence>
<dbReference type="AlphaFoldDB" id="A0A0D3JSG0"/>
<organism evidence="2 3">
    <name type="scientific">Emiliania huxleyi (strain CCMP1516)</name>
    <dbReference type="NCBI Taxonomy" id="280463"/>
    <lineage>
        <taxon>Eukaryota</taxon>
        <taxon>Haptista</taxon>
        <taxon>Haptophyta</taxon>
        <taxon>Prymnesiophyceae</taxon>
        <taxon>Isochrysidales</taxon>
        <taxon>Noelaerhabdaceae</taxon>
        <taxon>Emiliania</taxon>
    </lineage>
</organism>
<dbReference type="Gene3D" id="3.30.420.10">
    <property type="entry name" value="Ribonuclease H-like superfamily/Ribonuclease H"/>
    <property type="match status" value="1"/>
</dbReference>
<dbReference type="HOGENOM" id="CLU_004544_6_1_1"/>
<evidence type="ECO:0000259" key="1">
    <source>
        <dbReference type="PROSITE" id="PS50822"/>
    </source>
</evidence>
<dbReference type="RefSeq" id="XP_005778874.1">
    <property type="nucleotide sequence ID" value="XM_005778817.1"/>
</dbReference>
<dbReference type="KEGG" id="ehx:EMIHUDRAFT_46005"/>
<dbReference type="OMA" id="YLCCHAG"/>
<accession>A0A0D3JSG0</accession>
<dbReference type="Proteomes" id="UP000013827">
    <property type="component" value="Unassembled WGS sequence"/>
</dbReference>
<name>A0A0D3JSG0_EMIH1</name>
<keyword evidence="3" id="KW-1185">Reference proteome</keyword>
<dbReference type="STRING" id="2903.R1EIF5"/>
<dbReference type="SMART" id="SM00950">
    <property type="entry name" value="Piwi"/>
    <property type="match status" value="1"/>
</dbReference>
<dbReference type="InterPro" id="IPR003165">
    <property type="entry name" value="Piwi"/>
</dbReference>
<dbReference type="PaxDb" id="2903-EOD26445"/>
<dbReference type="InterPro" id="IPR036397">
    <property type="entry name" value="RNaseH_sf"/>
</dbReference>
<dbReference type="PANTHER" id="PTHR22891">
    <property type="entry name" value="EUKARYOTIC TRANSLATION INITIATION FACTOR 2C"/>
    <property type="match status" value="1"/>
</dbReference>
<protein>
    <recommendedName>
        <fullName evidence="1">Piwi domain-containing protein</fullName>
    </recommendedName>
</protein>
<reference evidence="3" key="1">
    <citation type="journal article" date="2013" name="Nature">
        <title>Pan genome of the phytoplankton Emiliania underpins its global distribution.</title>
        <authorList>
            <person name="Read B.A."/>
            <person name="Kegel J."/>
            <person name="Klute M.J."/>
            <person name="Kuo A."/>
            <person name="Lefebvre S.C."/>
            <person name="Maumus F."/>
            <person name="Mayer C."/>
            <person name="Miller J."/>
            <person name="Monier A."/>
            <person name="Salamov A."/>
            <person name="Young J."/>
            <person name="Aguilar M."/>
            <person name="Claverie J.M."/>
            <person name="Frickenhaus S."/>
            <person name="Gonzalez K."/>
            <person name="Herman E.K."/>
            <person name="Lin Y.C."/>
            <person name="Napier J."/>
            <person name="Ogata H."/>
            <person name="Sarno A.F."/>
            <person name="Shmutz J."/>
            <person name="Schroeder D."/>
            <person name="de Vargas C."/>
            <person name="Verret F."/>
            <person name="von Dassow P."/>
            <person name="Valentin K."/>
            <person name="Van de Peer Y."/>
            <person name="Wheeler G."/>
            <person name="Dacks J.B."/>
            <person name="Delwiche C.F."/>
            <person name="Dyhrman S.T."/>
            <person name="Glockner G."/>
            <person name="John U."/>
            <person name="Richards T."/>
            <person name="Worden A.Z."/>
            <person name="Zhang X."/>
            <person name="Grigoriev I.V."/>
            <person name="Allen A.E."/>
            <person name="Bidle K."/>
            <person name="Borodovsky M."/>
            <person name="Bowler C."/>
            <person name="Brownlee C."/>
            <person name="Cock J.M."/>
            <person name="Elias M."/>
            <person name="Gladyshev V.N."/>
            <person name="Groth M."/>
            <person name="Guda C."/>
            <person name="Hadaegh A."/>
            <person name="Iglesias-Rodriguez M.D."/>
            <person name="Jenkins J."/>
            <person name="Jones B.M."/>
            <person name="Lawson T."/>
            <person name="Leese F."/>
            <person name="Lindquist E."/>
            <person name="Lobanov A."/>
            <person name="Lomsadze A."/>
            <person name="Malik S.B."/>
            <person name="Marsh M.E."/>
            <person name="Mackinder L."/>
            <person name="Mock T."/>
            <person name="Mueller-Roeber B."/>
            <person name="Pagarete A."/>
            <person name="Parker M."/>
            <person name="Probert I."/>
            <person name="Quesneville H."/>
            <person name="Raines C."/>
            <person name="Rensing S.A."/>
            <person name="Riano-Pachon D.M."/>
            <person name="Richier S."/>
            <person name="Rokitta S."/>
            <person name="Shiraiwa Y."/>
            <person name="Soanes D.M."/>
            <person name="van der Giezen M."/>
            <person name="Wahlund T.M."/>
            <person name="Williams B."/>
            <person name="Wilson W."/>
            <person name="Wolfe G."/>
            <person name="Wurch L.L."/>
        </authorList>
    </citation>
    <scope>NUCLEOTIDE SEQUENCE</scope>
</reference>
<evidence type="ECO:0000313" key="2">
    <source>
        <dbReference type="EnsemblProtists" id="EOD26445"/>
    </source>
</evidence>
<dbReference type="EnsemblProtists" id="EOD26445">
    <property type="protein sequence ID" value="EOD26445"/>
    <property type="gene ID" value="EMIHUDRAFT_46005"/>
</dbReference>
<dbReference type="InterPro" id="IPR012337">
    <property type="entry name" value="RNaseH-like_sf"/>
</dbReference>
<dbReference type="Pfam" id="PF02171">
    <property type="entry name" value="Piwi"/>
    <property type="match status" value="1"/>
</dbReference>
<reference evidence="2" key="2">
    <citation type="submission" date="2024-10" db="UniProtKB">
        <authorList>
            <consortium name="EnsemblProtists"/>
        </authorList>
    </citation>
    <scope>IDENTIFICATION</scope>
</reference>
<dbReference type="eggNOG" id="KOG1041">
    <property type="taxonomic scope" value="Eukaryota"/>
</dbReference>
<dbReference type="GO" id="GO:0003676">
    <property type="term" value="F:nucleic acid binding"/>
    <property type="evidence" value="ECO:0007669"/>
    <property type="project" value="InterPro"/>
</dbReference>